<dbReference type="RefSeq" id="WP_071563170.1">
    <property type="nucleotide sequence ID" value="NZ_CAESAQ020000021.1"/>
</dbReference>
<dbReference type="InterPro" id="IPR017766">
    <property type="entry name" value="Sphingomyelinase/PLipase_C"/>
</dbReference>
<reference evidence="4" key="2">
    <citation type="journal article" date="2017" name="Stand. Genomic Sci.">
        <title>Genome sequence of the sulfur-oxidizing Bathymodiolus thermophilus gill endosymbiont.</title>
        <authorList>
            <person name="Ponnudurai R."/>
            <person name="Sayavedra L."/>
            <person name="Kleiner M."/>
            <person name="Heiden S.E."/>
            <person name="Thurmer A."/>
            <person name="Felbeck H."/>
            <person name="Schluter R."/>
            <person name="Sievert S.M."/>
            <person name="Daniel R."/>
            <person name="Schweder T."/>
            <person name="Markert S."/>
        </authorList>
    </citation>
    <scope>NUCLEOTIDE SEQUENCE</scope>
    <source>
        <strain evidence="4">BAT/CrabSpa'14</strain>
    </source>
</reference>
<reference evidence="3 6" key="3">
    <citation type="submission" date="2020-05" db="EMBL/GenBank/DDBJ databases">
        <authorList>
            <person name="Petersen J."/>
            <person name="Sayavedra L."/>
        </authorList>
    </citation>
    <scope>NUCLEOTIDE SEQUENCE [LARGE SCALE GENOMIC DNA]</scope>
    <source>
        <strain evidence="3">B thermophilus SOXS</strain>
    </source>
</reference>
<name>A0A1J5TY57_9GAMM</name>
<feature type="domain" description="Inositol polyphosphate-related phosphatase" evidence="2">
    <location>
        <begin position="304"/>
        <end position="376"/>
    </location>
</feature>
<evidence type="ECO:0000313" key="5">
    <source>
        <dbReference type="Proteomes" id="UP000182798"/>
    </source>
</evidence>
<organism evidence="4 5">
    <name type="scientific">Bathymodiolus thermophilus thioautotrophic gill symbiont</name>
    <dbReference type="NCBI Taxonomy" id="2360"/>
    <lineage>
        <taxon>Bacteria</taxon>
        <taxon>Pseudomonadati</taxon>
        <taxon>Pseudomonadota</taxon>
        <taxon>Gammaproteobacteria</taxon>
        <taxon>sulfur-oxidizing symbionts</taxon>
    </lineage>
</organism>
<dbReference type="GO" id="GO:0005576">
    <property type="term" value="C:extracellular region"/>
    <property type="evidence" value="ECO:0007669"/>
    <property type="project" value="InterPro"/>
</dbReference>
<evidence type="ECO:0000313" key="6">
    <source>
        <dbReference type="Proteomes" id="UP000643672"/>
    </source>
</evidence>
<protein>
    <recommendedName>
        <fullName evidence="2">Inositol polyphosphate-related phosphatase domain-containing protein</fullName>
    </recommendedName>
</protein>
<dbReference type="Proteomes" id="UP000182798">
    <property type="component" value="Unassembled WGS sequence"/>
</dbReference>
<dbReference type="CDD" id="cd09078">
    <property type="entry name" value="nSMase"/>
    <property type="match status" value="1"/>
</dbReference>
<comment type="caution">
    <text evidence="4">The sequence shown here is derived from an EMBL/GenBank/DDBJ whole genome shotgun (WGS) entry which is preliminary data.</text>
</comment>
<gene>
    <name evidence="4" type="ORF">BGC33_15280</name>
    <name evidence="3" type="ORF">THERMOS_371</name>
</gene>
<dbReference type="PANTHER" id="PTHR16320">
    <property type="entry name" value="SPHINGOMYELINASE FAMILY MEMBER"/>
    <property type="match status" value="1"/>
</dbReference>
<dbReference type="GO" id="GO:0016791">
    <property type="term" value="F:phosphatase activity"/>
    <property type="evidence" value="ECO:0007669"/>
    <property type="project" value="InterPro"/>
</dbReference>
<dbReference type="InterPro" id="IPR036691">
    <property type="entry name" value="Endo/exonu/phosph_ase_sf"/>
</dbReference>
<dbReference type="InterPro" id="IPR038772">
    <property type="entry name" value="Sph/SMPD2-like"/>
</dbReference>
<sequence>MKKYKHIVKKILFLGVLITPFNGVLADYQIYMMNNTPSQITTNNDCGTFHSDNCTAYNDKITAPFKRQQIFSVNYDKGITSGDDFKLKSYFTLPSGQKNNYFTVTFHGDQIGSHVKSIDVFVANKSYNLLNDDNSQGKVLANSLAQKTFKDSDGQLYSLYVDTQKDRVSTLQGIDDIFFTLNKKPVFFTSKATNEITLATYNIIAFPDYVTVALDLNKLDERISYLINHADLDFDVIVFEEAWDHDVRNKIINGLKGKYPYNFDPIPANTHNLPLNSGLLVLSKHPISKKFFINYQDYQTLTDADRLSNKGALFVSINKGNKKYNIIATHTQATNTKIAIKLRQEEFSLIRKHIIGNVNLSISKSDPLILMGDLNTDYYDKIQFNKMSNTLNLSNDPIENTLYKAPKYSNDSDLNLMISASDKSKEMCDYIVPFRGFLEPNNIQRQITPIRALNDKKMYTSPIKLHLYNYGDIELSDHFLVQAKFIY</sequence>
<keyword evidence="6" id="KW-1185">Reference proteome</keyword>
<evidence type="ECO:0000259" key="2">
    <source>
        <dbReference type="Pfam" id="PF22669"/>
    </source>
</evidence>
<dbReference type="OrthoDB" id="338539at2"/>
<dbReference type="SUPFAM" id="SSF56219">
    <property type="entry name" value="DNase I-like"/>
    <property type="match status" value="1"/>
</dbReference>
<reference evidence="5" key="1">
    <citation type="submission" date="2016-09" db="EMBL/GenBank/DDBJ databases">
        <title>Genome Sequence of Bathymodiolus thermophilus sulfur-oxidizing gill endosymbiont.</title>
        <authorList>
            <person name="Ponnudurai R."/>
            <person name="Kleiner M."/>
            <person name="Sayavedra L."/>
            <person name="Thuermer A."/>
            <person name="Felbeck H."/>
            <person name="Schlueter R."/>
            <person name="Schweder T."/>
            <person name="Markert S."/>
        </authorList>
    </citation>
    <scope>NUCLEOTIDE SEQUENCE [LARGE SCALE GENOMIC DNA]</scope>
    <source>
        <strain evidence="5">BAT/CrabSpa'14</strain>
    </source>
</reference>
<dbReference type="Pfam" id="PF22669">
    <property type="entry name" value="Exo_endo_phos2"/>
    <property type="match status" value="1"/>
</dbReference>
<dbReference type="EMBL" id="CAESAQ020000021">
    <property type="protein sequence ID" value="CAB5495800.1"/>
    <property type="molecule type" value="Genomic_DNA"/>
</dbReference>
<evidence type="ECO:0000313" key="4">
    <source>
        <dbReference type="EMBL" id="OIR25736.1"/>
    </source>
</evidence>
<dbReference type="GO" id="GO:0004767">
    <property type="term" value="F:sphingomyelin phosphodiesterase activity"/>
    <property type="evidence" value="ECO:0007669"/>
    <property type="project" value="InterPro"/>
</dbReference>
<dbReference type="AlphaFoldDB" id="A0A1J5TY57"/>
<accession>A0A1J5TY57</accession>
<dbReference type="Proteomes" id="UP000643672">
    <property type="component" value="Unassembled WGS sequence"/>
</dbReference>
<evidence type="ECO:0000313" key="3">
    <source>
        <dbReference type="EMBL" id="CAB5495800.1"/>
    </source>
</evidence>
<proteinExistence type="predicted"/>
<evidence type="ECO:0000256" key="1">
    <source>
        <dbReference type="ARBA" id="ARBA00022801"/>
    </source>
</evidence>
<dbReference type="Gene3D" id="3.60.10.10">
    <property type="entry name" value="Endonuclease/exonuclease/phosphatase"/>
    <property type="match status" value="1"/>
</dbReference>
<dbReference type="GO" id="GO:0046856">
    <property type="term" value="P:phosphatidylinositol dephosphorylation"/>
    <property type="evidence" value="ECO:0007669"/>
    <property type="project" value="InterPro"/>
</dbReference>
<dbReference type="InterPro" id="IPR000300">
    <property type="entry name" value="IPPc"/>
</dbReference>
<dbReference type="EMBL" id="MIQH01000001">
    <property type="protein sequence ID" value="OIR25736.1"/>
    <property type="molecule type" value="Genomic_DNA"/>
</dbReference>
<dbReference type="PANTHER" id="PTHR16320:SF23">
    <property type="entry name" value="SPHINGOMYELINASE C 1"/>
    <property type="match status" value="1"/>
</dbReference>
<keyword evidence="1" id="KW-0378">Hydrolase</keyword>